<dbReference type="InterPro" id="IPR005062">
    <property type="entry name" value="SAC3/GANP/THP3_conserved"/>
</dbReference>
<dbReference type="Proteomes" id="UP000019132">
    <property type="component" value="Unassembled WGS sequence"/>
</dbReference>
<dbReference type="Gene3D" id="1.25.40.990">
    <property type="match status" value="1"/>
</dbReference>
<dbReference type="GO" id="GO:0070390">
    <property type="term" value="C:transcription export complex 2"/>
    <property type="evidence" value="ECO:0007669"/>
    <property type="project" value="TreeGrafter"/>
</dbReference>
<keyword evidence="4" id="KW-1185">Reference proteome</keyword>
<organism evidence="3 4">
    <name type="scientific">Globisporangium ultimum (strain ATCC 200006 / CBS 805.95 / DAOM BR144)</name>
    <name type="common">Pythium ultimum</name>
    <dbReference type="NCBI Taxonomy" id="431595"/>
    <lineage>
        <taxon>Eukaryota</taxon>
        <taxon>Sar</taxon>
        <taxon>Stramenopiles</taxon>
        <taxon>Oomycota</taxon>
        <taxon>Peronosporomycetes</taxon>
        <taxon>Pythiales</taxon>
        <taxon>Pythiaceae</taxon>
        <taxon>Globisporangium</taxon>
    </lineage>
</organism>
<dbReference type="PANTHER" id="PTHR12436:SF3">
    <property type="entry name" value="GERMINAL-CENTER ASSOCIATED NUCLEAR PROTEIN"/>
    <property type="match status" value="1"/>
</dbReference>
<reference evidence="4" key="2">
    <citation type="submission" date="2010-04" db="EMBL/GenBank/DDBJ databases">
        <authorList>
            <person name="Buell R."/>
            <person name="Hamilton J."/>
            <person name="Hostetler J."/>
        </authorList>
    </citation>
    <scope>NUCLEOTIDE SEQUENCE [LARGE SCALE GENOMIC DNA]</scope>
    <source>
        <strain evidence="4">DAOM:BR144</strain>
    </source>
</reference>
<evidence type="ECO:0000313" key="4">
    <source>
        <dbReference type="Proteomes" id="UP000019132"/>
    </source>
</evidence>
<accession>K3WRT3</accession>
<protein>
    <recommendedName>
        <fullName evidence="2">SAC3/GANP/THP3 conserved domain-containing protein</fullName>
    </recommendedName>
</protein>
<dbReference type="InParanoid" id="K3WRT3"/>
<dbReference type="HOGENOM" id="CLU_408620_0_0_1"/>
<dbReference type="AlphaFoldDB" id="K3WRT3"/>
<dbReference type="EnsemblProtists" id="PYU1_T007677">
    <property type="protein sequence ID" value="PYU1_T007677"/>
    <property type="gene ID" value="PYU1_G007661"/>
</dbReference>
<dbReference type="EMBL" id="GL376585">
    <property type="status" value="NOT_ANNOTATED_CDS"/>
    <property type="molecule type" value="Genomic_DNA"/>
</dbReference>
<evidence type="ECO:0000256" key="1">
    <source>
        <dbReference type="SAM" id="MobiDB-lite"/>
    </source>
</evidence>
<dbReference type="Pfam" id="PF03399">
    <property type="entry name" value="SAC3_GANP"/>
    <property type="match status" value="1"/>
</dbReference>
<dbReference type="VEuPathDB" id="FungiDB:PYU1_G007661"/>
<dbReference type="GO" id="GO:0006406">
    <property type="term" value="P:mRNA export from nucleus"/>
    <property type="evidence" value="ECO:0007669"/>
    <property type="project" value="TreeGrafter"/>
</dbReference>
<feature type="region of interest" description="Disordered" evidence="1">
    <location>
        <begin position="494"/>
        <end position="608"/>
    </location>
</feature>
<proteinExistence type="predicted"/>
<name>K3WRT3_GLOUD</name>
<feature type="domain" description="SAC3/GANP/THP3 conserved" evidence="2">
    <location>
        <begin position="1"/>
        <end position="306"/>
    </location>
</feature>
<dbReference type="GO" id="GO:0005737">
    <property type="term" value="C:cytoplasm"/>
    <property type="evidence" value="ECO:0007669"/>
    <property type="project" value="TreeGrafter"/>
</dbReference>
<dbReference type="PANTHER" id="PTHR12436">
    <property type="entry name" value="80 KDA MCM3-ASSOCIATED PROTEIN"/>
    <property type="match status" value="1"/>
</dbReference>
<dbReference type="eggNOG" id="KOG1860">
    <property type="taxonomic scope" value="Eukaryota"/>
</dbReference>
<sequence length="673" mass="79296">MCSPAERELHIRVDELSVFEKCFPDQPGRERDLIIKRFQRSSADHKLDIPSEVRPPGVLRRTQLYIEQEIMDRERAGVDPRLNPPRVPEIIELYNFCWDRFRMIRKDFVLQNYRGAGGRVHPIALDVHERVARYHILSEHELIEVPSFVAQQNMEQLGQTLKSLNELYDESRNLSDPSYLSPFEAEFRAYFILCTLDNGRGLDVLKFVKGLHKSIVDSPQVKFAMKVFVARHTSDYFQFFMLLRQATYLQSCLLFRYLPSVRSMALQRMNRAFRNQPYPLVDLTNLLCFDDMDHGGSVCSQHGLEIIQQDENDEESYMVQFGGDFETALGLLTHVNCGRENRNYLRRDVCRGVTEYYPEEYPALSHLIQDLEYKERARLYPSQPLCEDKYSYFVDYSSSGNAHEANGVAQSPASNQCDFATSQSQNYDQGVTDRDNKMHELEAIARRKAELERNQQMVMQRIAQLQREKEEKARVEQERNAAATQMADREAKVEAEAKAKAREQAEREAEALRQQQELEDQLREQEKQRQLKKQRENAELEKQQKEAEEAAKREREAEDRRQEVLKAKLAEEKRRREAELREEEARRKAAEELERRRRQQATEEQARLRREAELAAKHQKELARVRVEQKHKLRIKKQKEAMLKLWFHIWKKYVKASKQMPAPVKLDALRFLN</sequence>
<dbReference type="InterPro" id="IPR045107">
    <property type="entry name" value="SAC3/GANP/THP3"/>
</dbReference>
<evidence type="ECO:0000313" key="3">
    <source>
        <dbReference type="EnsemblProtists" id="PYU1_T007677"/>
    </source>
</evidence>
<reference evidence="3" key="3">
    <citation type="submission" date="2015-02" db="UniProtKB">
        <authorList>
            <consortium name="EnsemblProtists"/>
        </authorList>
    </citation>
    <scope>IDENTIFICATION</scope>
    <source>
        <strain evidence="3">DAOM BR144</strain>
    </source>
</reference>
<feature type="compositionally biased region" description="Basic and acidic residues" evidence="1">
    <location>
        <begin position="520"/>
        <end position="608"/>
    </location>
</feature>
<evidence type="ECO:0000259" key="2">
    <source>
        <dbReference type="Pfam" id="PF03399"/>
    </source>
</evidence>
<reference evidence="4" key="1">
    <citation type="journal article" date="2010" name="Genome Biol.">
        <title>Genome sequence of the necrotrophic plant pathogen Pythium ultimum reveals original pathogenicity mechanisms and effector repertoire.</title>
        <authorList>
            <person name="Levesque C.A."/>
            <person name="Brouwer H."/>
            <person name="Cano L."/>
            <person name="Hamilton J.P."/>
            <person name="Holt C."/>
            <person name="Huitema E."/>
            <person name="Raffaele S."/>
            <person name="Robideau G.P."/>
            <person name="Thines M."/>
            <person name="Win J."/>
            <person name="Zerillo M.M."/>
            <person name="Beakes G.W."/>
            <person name="Boore J.L."/>
            <person name="Busam D."/>
            <person name="Dumas B."/>
            <person name="Ferriera S."/>
            <person name="Fuerstenberg S.I."/>
            <person name="Gachon C.M."/>
            <person name="Gaulin E."/>
            <person name="Govers F."/>
            <person name="Grenville-Briggs L."/>
            <person name="Horner N."/>
            <person name="Hostetler J."/>
            <person name="Jiang R.H."/>
            <person name="Johnson J."/>
            <person name="Krajaejun T."/>
            <person name="Lin H."/>
            <person name="Meijer H.J."/>
            <person name="Moore B."/>
            <person name="Morris P."/>
            <person name="Phuntmart V."/>
            <person name="Puiu D."/>
            <person name="Shetty J."/>
            <person name="Stajich J.E."/>
            <person name="Tripathy S."/>
            <person name="Wawra S."/>
            <person name="van West P."/>
            <person name="Whitty B.R."/>
            <person name="Coutinho P.M."/>
            <person name="Henrissat B."/>
            <person name="Martin F."/>
            <person name="Thomas P.D."/>
            <person name="Tyler B.M."/>
            <person name="De Vries R.P."/>
            <person name="Kamoun S."/>
            <person name="Yandell M."/>
            <person name="Tisserat N."/>
            <person name="Buell C.R."/>
        </authorList>
    </citation>
    <scope>NUCLEOTIDE SEQUENCE</scope>
    <source>
        <strain evidence="4">DAOM:BR144</strain>
    </source>
</reference>
<feature type="compositionally biased region" description="Basic and acidic residues" evidence="1">
    <location>
        <begin position="494"/>
        <end position="511"/>
    </location>
</feature>
<dbReference type="STRING" id="431595.K3WRT3"/>